<reference evidence="2" key="1">
    <citation type="journal article" date="2022" name="Mol. Ecol. Resour.">
        <title>The genomes of chicory, endive, great burdock and yacon provide insights into Asteraceae palaeo-polyploidization history and plant inulin production.</title>
        <authorList>
            <person name="Fan W."/>
            <person name="Wang S."/>
            <person name="Wang H."/>
            <person name="Wang A."/>
            <person name="Jiang F."/>
            <person name="Liu H."/>
            <person name="Zhao H."/>
            <person name="Xu D."/>
            <person name="Zhang Y."/>
        </authorList>
    </citation>
    <scope>NUCLEOTIDE SEQUENCE [LARGE SCALE GENOMIC DNA]</scope>
    <source>
        <strain evidence="2">cv. Niubang</strain>
    </source>
</reference>
<comment type="caution">
    <text evidence="1">The sequence shown here is derived from an EMBL/GenBank/DDBJ whole genome shotgun (WGS) entry which is preliminary data.</text>
</comment>
<keyword evidence="2" id="KW-1185">Reference proteome</keyword>
<proteinExistence type="predicted"/>
<accession>A0ACB8XSB1</accession>
<evidence type="ECO:0000313" key="1">
    <source>
        <dbReference type="EMBL" id="KAI3669649.1"/>
    </source>
</evidence>
<dbReference type="EMBL" id="CM042062">
    <property type="protein sequence ID" value="KAI3669649.1"/>
    <property type="molecule type" value="Genomic_DNA"/>
</dbReference>
<gene>
    <name evidence="1" type="ORF">L6452_40965</name>
</gene>
<sequence length="80" mass="9390">MLWKPKTQLHNFDGLRFLKIKLLRHAQNFCARAEDEVQKVFTSEDFCRASVRVSRSKECAEDRSPQILFARAEVVVQKHT</sequence>
<name>A0ACB8XSB1_ARCLA</name>
<organism evidence="1 2">
    <name type="scientific">Arctium lappa</name>
    <name type="common">Greater burdock</name>
    <name type="synonym">Lappa major</name>
    <dbReference type="NCBI Taxonomy" id="4217"/>
    <lineage>
        <taxon>Eukaryota</taxon>
        <taxon>Viridiplantae</taxon>
        <taxon>Streptophyta</taxon>
        <taxon>Embryophyta</taxon>
        <taxon>Tracheophyta</taxon>
        <taxon>Spermatophyta</taxon>
        <taxon>Magnoliopsida</taxon>
        <taxon>eudicotyledons</taxon>
        <taxon>Gunneridae</taxon>
        <taxon>Pentapetalae</taxon>
        <taxon>asterids</taxon>
        <taxon>campanulids</taxon>
        <taxon>Asterales</taxon>
        <taxon>Asteraceae</taxon>
        <taxon>Carduoideae</taxon>
        <taxon>Cardueae</taxon>
        <taxon>Arctiinae</taxon>
        <taxon>Arctium</taxon>
    </lineage>
</organism>
<evidence type="ECO:0000313" key="2">
    <source>
        <dbReference type="Proteomes" id="UP001055879"/>
    </source>
</evidence>
<reference evidence="1 2" key="2">
    <citation type="journal article" date="2022" name="Mol. Ecol. Resour.">
        <title>The genomes of chicory, endive, great burdock and yacon provide insights into Asteraceae paleo-polyploidization history and plant inulin production.</title>
        <authorList>
            <person name="Fan W."/>
            <person name="Wang S."/>
            <person name="Wang H."/>
            <person name="Wang A."/>
            <person name="Jiang F."/>
            <person name="Liu H."/>
            <person name="Zhao H."/>
            <person name="Xu D."/>
            <person name="Zhang Y."/>
        </authorList>
    </citation>
    <scope>NUCLEOTIDE SEQUENCE [LARGE SCALE GENOMIC DNA]</scope>
    <source>
        <strain evidence="2">cv. Niubang</strain>
    </source>
</reference>
<protein>
    <submittedName>
        <fullName evidence="1">Uncharacterized protein</fullName>
    </submittedName>
</protein>
<dbReference type="Proteomes" id="UP001055879">
    <property type="component" value="Linkage Group LG16"/>
</dbReference>